<dbReference type="RefSeq" id="WP_315605995.1">
    <property type="nucleotide sequence ID" value="NZ_CP130318.1"/>
</dbReference>
<keyword evidence="3" id="KW-1185">Reference proteome</keyword>
<gene>
    <name evidence="2" type="ORF">MJA45_03970</name>
</gene>
<reference evidence="2 3" key="1">
    <citation type="submission" date="2022-02" db="EMBL/GenBank/DDBJ databases">
        <title>Paenibacillus sp. MBLB1776 Whole Genome Shotgun Sequencing.</title>
        <authorList>
            <person name="Hwang C.Y."/>
            <person name="Cho E.-S."/>
            <person name="Seo M.-J."/>
        </authorList>
    </citation>
    <scope>NUCLEOTIDE SEQUENCE [LARGE SCALE GENOMIC DNA]</scope>
    <source>
        <strain evidence="2 3">MBLB1776</strain>
    </source>
</reference>
<evidence type="ECO:0000313" key="3">
    <source>
        <dbReference type="Proteomes" id="UP001305702"/>
    </source>
</evidence>
<dbReference type="Pfam" id="PF09823">
    <property type="entry name" value="DUF2357"/>
    <property type="match status" value="1"/>
</dbReference>
<protein>
    <submittedName>
        <fullName evidence="2">DUF2357 domain-containing protein</fullName>
    </submittedName>
</protein>
<evidence type="ECO:0000313" key="2">
    <source>
        <dbReference type="EMBL" id="WNQ12218.1"/>
    </source>
</evidence>
<dbReference type="Proteomes" id="UP001305702">
    <property type="component" value="Chromosome"/>
</dbReference>
<dbReference type="AlphaFoldDB" id="A0AA96LFE1"/>
<proteinExistence type="predicted"/>
<organism evidence="2 3">
    <name type="scientific">Paenibacillus aurantius</name>
    <dbReference type="NCBI Taxonomy" id="2918900"/>
    <lineage>
        <taxon>Bacteria</taxon>
        <taxon>Bacillati</taxon>
        <taxon>Bacillota</taxon>
        <taxon>Bacilli</taxon>
        <taxon>Bacillales</taxon>
        <taxon>Paenibacillaceae</taxon>
        <taxon>Paenibacillus</taxon>
    </lineage>
</organism>
<dbReference type="EMBL" id="CP130318">
    <property type="protein sequence ID" value="WNQ12218.1"/>
    <property type="molecule type" value="Genomic_DNA"/>
</dbReference>
<feature type="domain" description="DUF2357" evidence="1">
    <location>
        <begin position="17"/>
        <end position="239"/>
    </location>
</feature>
<dbReference type="InterPro" id="IPR007505">
    <property type="entry name" value="PDDEXK_7"/>
</dbReference>
<dbReference type="KEGG" id="paun:MJA45_03970"/>
<accession>A0AA96LFE1</accession>
<dbReference type="Pfam" id="PF04411">
    <property type="entry name" value="PDDEXK_7"/>
    <property type="match status" value="1"/>
</dbReference>
<sequence>MIQTKEGWEGEVMMPFQSGMITFTIEQTERKNVKSYLYPDRRKLTESEYQRMITDILTEAAACFQFQGAKLAFDSSGFERRISIAQWDYIERSFYRLCQLFRDIQGAPLRRLNTENQWMRRENVKHVTPSLLAWSERHPSSGMTPETPVSTMLWTEVREDSFDVYENRVILRQMRELQYLLKQYQSISVDTIRLKAIKYNDQVSYWLRSLFFQKVKLHQGPIVISQVFRKHPIYRSWFSWFKQLYQFDRYTVGMKNSIPLKDTYHLYEIWVFMQMVRMLRVNDLLLDAKKMFSLEQDGLVLSLSEKKENRVRLVGGATLAYQRWFTRSTQEFMTYTHGMKPDIVLEKEGKLYVFDPKYRLDHNLPLALGEMHKYRDGIVRRSDSTRAVEEVYIITPAAGVDNTHFFEDEYRKKYRMGAYCLKSGEINQELSQLLLGKLQG</sequence>
<dbReference type="InterPro" id="IPR018633">
    <property type="entry name" value="DUF2357"/>
</dbReference>
<name>A0AA96LFE1_9BACL</name>
<evidence type="ECO:0000259" key="1">
    <source>
        <dbReference type="Pfam" id="PF09823"/>
    </source>
</evidence>